<dbReference type="Proteomes" id="UP001314169">
    <property type="component" value="Chromosome 21"/>
</dbReference>
<evidence type="ECO:0000256" key="1">
    <source>
        <dbReference type="SAM" id="MobiDB-lite"/>
    </source>
</evidence>
<dbReference type="InterPro" id="IPR042799">
    <property type="entry name" value="TLNRD1"/>
</dbReference>
<dbReference type="InterPro" id="IPR054082">
    <property type="entry name" value="Talin_IBS2B"/>
</dbReference>
<protein>
    <recommendedName>
        <fullName evidence="2">Talin IBS2B domain-containing protein</fullName>
    </recommendedName>
</protein>
<gene>
    <name evidence="3" type="ORF">MPIPNATIZW_LOCUS10691</name>
</gene>
<feature type="region of interest" description="Disordered" evidence="1">
    <location>
        <begin position="71"/>
        <end position="93"/>
    </location>
</feature>
<dbReference type="Pfam" id="PF21896">
    <property type="entry name" value="Talin_IBS2B"/>
    <property type="match status" value="1"/>
</dbReference>
<dbReference type="PANTHER" id="PTHR47133:SF1">
    <property type="entry name" value="TALIN ROD DOMAIN-CONTAINING PROTEIN 1"/>
    <property type="match status" value="1"/>
</dbReference>
<feature type="domain" description="Talin IBS2B" evidence="2">
    <location>
        <begin position="170"/>
        <end position="289"/>
    </location>
</feature>
<name>A0ABN9ZVW1_PIPNA</name>
<evidence type="ECO:0000313" key="3">
    <source>
        <dbReference type="EMBL" id="CAK6442385.1"/>
    </source>
</evidence>
<dbReference type="Gene3D" id="1.20.120.230">
    <property type="entry name" value="Alpha-catenin/vinculin-like"/>
    <property type="match status" value="1"/>
</dbReference>
<evidence type="ECO:0000259" key="2">
    <source>
        <dbReference type="Pfam" id="PF21896"/>
    </source>
</evidence>
<dbReference type="EMBL" id="OY882878">
    <property type="protein sequence ID" value="CAK6442385.1"/>
    <property type="molecule type" value="Genomic_DNA"/>
</dbReference>
<organism evidence="3 4">
    <name type="scientific">Pipistrellus nathusii</name>
    <name type="common">Nathusius' pipistrelle</name>
    <dbReference type="NCBI Taxonomy" id="59473"/>
    <lineage>
        <taxon>Eukaryota</taxon>
        <taxon>Metazoa</taxon>
        <taxon>Chordata</taxon>
        <taxon>Craniata</taxon>
        <taxon>Vertebrata</taxon>
        <taxon>Euteleostomi</taxon>
        <taxon>Mammalia</taxon>
        <taxon>Eutheria</taxon>
        <taxon>Laurasiatheria</taxon>
        <taxon>Chiroptera</taxon>
        <taxon>Yangochiroptera</taxon>
        <taxon>Vespertilionidae</taxon>
        <taxon>Pipistrellus</taxon>
    </lineage>
</organism>
<evidence type="ECO:0000313" key="4">
    <source>
        <dbReference type="Proteomes" id="UP001314169"/>
    </source>
</evidence>
<proteinExistence type="predicted"/>
<keyword evidence="4" id="KW-1185">Reference proteome</keyword>
<dbReference type="Gene3D" id="1.20.1420.10">
    <property type="entry name" value="Talin, central domain"/>
    <property type="match status" value="1"/>
</dbReference>
<sequence>MASGEAAPPPPPPAAAPASAVGAVGAGIGVGGTSSSQPRKRLAAVCDQCKAKMQLVADLLLLSSEARPVLLPPSSPSSSSSSSSEGAAGGGAESSFEQCRDSIIARTKGLSILTHDVQSQLNMGRFGEAGDRLLELGELVVALTESSAHAAYLAAVAAPGAQPAQPGLVDRYRVTRCRHEVEQGCATLRATPLADLTPQLLLEVSQGLSRNLRLLTDACALASERSRDRFAREQFKLGVKCMSASASALLACVREVKAAPSELARGRCALFCAPLAQAVGALVGFATEPQFLGRAAALGAEGKAVHTAILGGAMSVVSACVLLTQCLRDLALHPDAKGPDPRDRLRHSACAVAEGCALLSQALRERSSPRTLPPVNANSVN</sequence>
<accession>A0ABN9ZVW1</accession>
<dbReference type="PANTHER" id="PTHR47133">
    <property type="entry name" value="TALIN ROD DOMAIN-CONTAINING PROTEIN 1"/>
    <property type="match status" value="1"/>
</dbReference>
<reference evidence="3" key="1">
    <citation type="submission" date="2023-12" db="EMBL/GenBank/DDBJ databases">
        <authorList>
            <person name="Brown T."/>
        </authorList>
    </citation>
    <scope>NUCLEOTIDE SEQUENCE</scope>
</reference>
<feature type="compositionally biased region" description="Low complexity" evidence="1">
    <location>
        <begin position="76"/>
        <end position="86"/>
    </location>
</feature>